<organism evidence="1 2">
    <name type="scientific">Lentzea indica</name>
    <dbReference type="NCBI Taxonomy" id="2604800"/>
    <lineage>
        <taxon>Bacteria</taxon>
        <taxon>Bacillati</taxon>
        <taxon>Actinomycetota</taxon>
        <taxon>Actinomycetes</taxon>
        <taxon>Pseudonocardiales</taxon>
        <taxon>Pseudonocardiaceae</taxon>
        <taxon>Lentzea</taxon>
    </lineage>
</organism>
<proteinExistence type="predicted"/>
<sequence>MSRINQGATTRRSELRRAVGTLVILAVLLSIAGGSWLAWGSELELGGARDARPVGEEGRMPADPLAMADMGGVHENYEPVRSFGGVRLVDFLTEEELGAYETAGAAGARMAVSIFQEGKATLAVIQVRDADAARTAAAELVALQEGYGLRLSAPHVYLAKDGSLIRSVYSHENVVVRLEVRGETHGWVVAKTAEIMAAQLEALPADE</sequence>
<keyword evidence="2" id="KW-1185">Reference proteome</keyword>
<dbReference type="EMBL" id="VSRL01000005">
    <property type="protein sequence ID" value="NKE55766.1"/>
    <property type="molecule type" value="Genomic_DNA"/>
</dbReference>
<protein>
    <submittedName>
        <fullName evidence="1">Uncharacterized protein</fullName>
    </submittedName>
</protein>
<evidence type="ECO:0000313" key="1">
    <source>
        <dbReference type="EMBL" id="NKE55766.1"/>
    </source>
</evidence>
<reference evidence="1 2" key="1">
    <citation type="submission" date="2019-08" db="EMBL/GenBank/DDBJ databases">
        <title>Lentzea from Indian Himalayas.</title>
        <authorList>
            <person name="Mandal S."/>
            <person name="Mallick Gupta A."/>
            <person name="Maiti P.K."/>
            <person name="Sarkar J."/>
            <person name="Mandal S."/>
        </authorList>
    </citation>
    <scope>NUCLEOTIDE SEQUENCE [LARGE SCALE GENOMIC DNA]</scope>
    <source>
        <strain evidence="1 2">PSKA42</strain>
    </source>
</reference>
<dbReference type="Proteomes" id="UP001515943">
    <property type="component" value="Unassembled WGS sequence"/>
</dbReference>
<comment type="caution">
    <text evidence="1">The sequence shown here is derived from an EMBL/GenBank/DDBJ whole genome shotgun (WGS) entry which is preliminary data.</text>
</comment>
<dbReference type="RefSeq" id="WP_167969845.1">
    <property type="nucleotide sequence ID" value="NZ_VSRL01000005.1"/>
</dbReference>
<gene>
    <name evidence="1" type="ORF">FXN61_02585</name>
</gene>
<name>A0ABX1FAP4_9PSEU</name>
<evidence type="ECO:0000313" key="2">
    <source>
        <dbReference type="Proteomes" id="UP001515943"/>
    </source>
</evidence>
<accession>A0ABX1FAP4</accession>